<name>A0A919JX71_9ACTN</name>
<comment type="caution">
    <text evidence="1">The sequence shown here is derived from an EMBL/GenBank/DDBJ whole genome shotgun (WGS) entry which is preliminary data.</text>
</comment>
<evidence type="ECO:0000313" key="2">
    <source>
        <dbReference type="Proteomes" id="UP000636960"/>
    </source>
</evidence>
<dbReference type="RefSeq" id="WP_203781575.1">
    <property type="nucleotide sequence ID" value="NZ_BOMV01000026.1"/>
</dbReference>
<reference evidence="1" key="1">
    <citation type="submission" date="2021-01" db="EMBL/GenBank/DDBJ databases">
        <title>Whole genome shotgun sequence of Actinoplanes rishiriensis NBRC 108556.</title>
        <authorList>
            <person name="Komaki H."/>
            <person name="Tamura T."/>
        </authorList>
    </citation>
    <scope>NUCLEOTIDE SEQUENCE</scope>
    <source>
        <strain evidence="1">NBRC 108556</strain>
    </source>
</reference>
<gene>
    <name evidence="1" type="ORF">Ari01nite_27440</name>
</gene>
<accession>A0A919JX71</accession>
<organism evidence="1 2">
    <name type="scientific">Paractinoplanes rishiriensis</name>
    <dbReference type="NCBI Taxonomy" id="1050105"/>
    <lineage>
        <taxon>Bacteria</taxon>
        <taxon>Bacillati</taxon>
        <taxon>Actinomycetota</taxon>
        <taxon>Actinomycetes</taxon>
        <taxon>Micromonosporales</taxon>
        <taxon>Micromonosporaceae</taxon>
        <taxon>Paractinoplanes</taxon>
    </lineage>
</organism>
<dbReference type="EMBL" id="BOMV01000026">
    <property type="protein sequence ID" value="GIE95279.1"/>
    <property type="molecule type" value="Genomic_DNA"/>
</dbReference>
<dbReference type="Proteomes" id="UP000636960">
    <property type="component" value="Unassembled WGS sequence"/>
</dbReference>
<keyword evidence="2" id="KW-1185">Reference proteome</keyword>
<proteinExistence type="predicted"/>
<protein>
    <submittedName>
        <fullName evidence="1">Uncharacterized protein</fullName>
    </submittedName>
</protein>
<dbReference type="AlphaFoldDB" id="A0A919JX71"/>
<sequence length="293" mass="32692">MTTTAASWADAEVAAVRDSPHARLALHDRTYNGPTGVAPRHLPYRRAARSFIRWQLRRGLLEPTDSSRPGSPWWRAVNKGLLRDGCEAIALLAGHTGRPSTPAVRHWLDFAERPTAVTWYRAHNASIVAGYLRHRELALNETAAERFFMNVILLRVLYAHTLNAAPRLSLSWLRPLAPLLGDPRLGMTGIFLQLSRILPATYPLTEDVAYYTGNELGFGRLLDYGVILPRLHLLYEWSAAELGTPGLLELIQHGYPAYAGSGSGDTRVWIAQPSWSLRLTRTLLPAPHRDNDS</sequence>
<evidence type="ECO:0000313" key="1">
    <source>
        <dbReference type="EMBL" id="GIE95279.1"/>
    </source>
</evidence>